<protein>
    <submittedName>
        <fullName evidence="1">Uncharacterized protein</fullName>
    </submittedName>
</protein>
<evidence type="ECO:0000313" key="1">
    <source>
        <dbReference type="EMBL" id="JAE37998.1"/>
    </source>
</evidence>
<reference evidence="1" key="2">
    <citation type="journal article" date="2015" name="Data Brief">
        <title>Shoot transcriptome of the giant reed, Arundo donax.</title>
        <authorList>
            <person name="Barrero R.A."/>
            <person name="Guerrero F.D."/>
            <person name="Moolhuijzen P."/>
            <person name="Goolsby J.A."/>
            <person name="Tidwell J."/>
            <person name="Bellgard S.E."/>
            <person name="Bellgard M.I."/>
        </authorList>
    </citation>
    <scope>NUCLEOTIDE SEQUENCE</scope>
    <source>
        <tissue evidence="1">Shoot tissue taken approximately 20 cm above the soil surface</tissue>
    </source>
</reference>
<name>A0A0A9HYL5_ARUDO</name>
<dbReference type="AlphaFoldDB" id="A0A0A9HYL5"/>
<reference evidence="1" key="1">
    <citation type="submission" date="2014-09" db="EMBL/GenBank/DDBJ databases">
        <authorList>
            <person name="Magalhaes I.L.F."/>
            <person name="Oliveira U."/>
            <person name="Santos F.R."/>
            <person name="Vidigal T.H.D.A."/>
            <person name="Brescovit A.D."/>
            <person name="Santos A.J."/>
        </authorList>
    </citation>
    <scope>NUCLEOTIDE SEQUENCE</scope>
    <source>
        <tissue evidence="1">Shoot tissue taken approximately 20 cm above the soil surface</tissue>
    </source>
</reference>
<sequence length="31" mass="3554">MGFSLERGVNRDNGSALQHLLFVNEIHRTIE</sequence>
<accession>A0A0A9HYL5</accession>
<proteinExistence type="predicted"/>
<organism evidence="1">
    <name type="scientific">Arundo donax</name>
    <name type="common">Giant reed</name>
    <name type="synonym">Donax arundinaceus</name>
    <dbReference type="NCBI Taxonomy" id="35708"/>
    <lineage>
        <taxon>Eukaryota</taxon>
        <taxon>Viridiplantae</taxon>
        <taxon>Streptophyta</taxon>
        <taxon>Embryophyta</taxon>
        <taxon>Tracheophyta</taxon>
        <taxon>Spermatophyta</taxon>
        <taxon>Magnoliopsida</taxon>
        <taxon>Liliopsida</taxon>
        <taxon>Poales</taxon>
        <taxon>Poaceae</taxon>
        <taxon>PACMAD clade</taxon>
        <taxon>Arundinoideae</taxon>
        <taxon>Arundineae</taxon>
        <taxon>Arundo</taxon>
    </lineage>
</organism>
<dbReference type="EMBL" id="GBRH01159898">
    <property type="protein sequence ID" value="JAE37998.1"/>
    <property type="molecule type" value="Transcribed_RNA"/>
</dbReference>